<dbReference type="InterPro" id="IPR029063">
    <property type="entry name" value="SAM-dependent_MTases_sf"/>
</dbReference>
<proteinExistence type="predicted"/>
<dbReference type="PANTHER" id="PTHR43591:SF24">
    <property type="entry name" value="2-METHOXY-6-POLYPRENYL-1,4-BENZOQUINOL METHYLASE, MITOCHONDRIAL"/>
    <property type="match status" value="1"/>
</dbReference>
<dbReference type="Pfam" id="PF13489">
    <property type="entry name" value="Methyltransf_23"/>
    <property type="match status" value="1"/>
</dbReference>
<sequence length="307" mass="35538">MAASDPESGKTRSSSQLPEVDDQIPEELNKHGENGNAEKYLGRIENNRRYHLYREGSYLLPNDEKENERLDIHHALVMTIMDDKLFLAPLKNPKRAIDLCTGSGIWAVDFADMFPRCEVIGNDLSPTQPSLVPPNLQFIVDDVESDWLYEDAPFDFIHARYLAEAIRDMPRLLRQAYSCTKPGGWVEFHDWDTHPYSIDESLKGTDFEYYYQLVLAAFIKQGYYTQPGKHLEKWLTDAGFVNIHVKKYRVPLGTWAKGEKNVGKREGPSNEQYIYGRTWRRQRNVWRMLSSRLALVIGFPSSTNVFR</sequence>
<dbReference type="EMBL" id="LDEV01002122">
    <property type="protein sequence ID" value="KLJ10227.1"/>
    <property type="molecule type" value="Genomic_DNA"/>
</dbReference>
<protein>
    <recommendedName>
        <fullName evidence="4">S-adenosyl-L-methionine-dependent methyltransferase</fullName>
    </recommendedName>
</protein>
<organism evidence="2 3">
    <name type="scientific">Blastomyces silverae</name>
    <dbReference type="NCBI Taxonomy" id="2060906"/>
    <lineage>
        <taxon>Eukaryota</taxon>
        <taxon>Fungi</taxon>
        <taxon>Dikarya</taxon>
        <taxon>Ascomycota</taxon>
        <taxon>Pezizomycotina</taxon>
        <taxon>Eurotiomycetes</taxon>
        <taxon>Eurotiomycetidae</taxon>
        <taxon>Onygenales</taxon>
        <taxon>Ajellomycetaceae</taxon>
        <taxon>Blastomyces</taxon>
    </lineage>
</organism>
<feature type="region of interest" description="Disordered" evidence="1">
    <location>
        <begin position="1"/>
        <end position="36"/>
    </location>
</feature>
<evidence type="ECO:0000313" key="2">
    <source>
        <dbReference type="EMBL" id="KLJ10227.1"/>
    </source>
</evidence>
<dbReference type="AlphaFoldDB" id="A0A0H1BGQ2"/>
<reference evidence="3" key="1">
    <citation type="journal article" date="2015" name="PLoS Genet.">
        <title>The dynamic genome and transcriptome of the human fungal pathogen Blastomyces and close relative Emmonsia.</title>
        <authorList>
            <person name="Munoz J.F."/>
            <person name="Gauthier G.M."/>
            <person name="Desjardins C.A."/>
            <person name="Gallo J.E."/>
            <person name="Holder J."/>
            <person name="Sullivan T.D."/>
            <person name="Marty A.J."/>
            <person name="Carmen J.C."/>
            <person name="Chen Z."/>
            <person name="Ding L."/>
            <person name="Gujja S."/>
            <person name="Magrini V."/>
            <person name="Misas E."/>
            <person name="Mitreva M."/>
            <person name="Priest M."/>
            <person name="Saif S."/>
            <person name="Whiston E.A."/>
            <person name="Young S."/>
            <person name="Zeng Q."/>
            <person name="Goldman W.E."/>
            <person name="Mardis E.R."/>
            <person name="Taylor J.W."/>
            <person name="McEwen J.G."/>
            <person name="Clay O.K."/>
            <person name="Klein B.S."/>
            <person name="Cuomo C.A."/>
        </authorList>
    </citation>
    <scope>NUCLEOTIDE SEQUENCE [LARGE SCALE GENOMIC DNA]</scope>
    <source>
        <strain evidence="3">UAMH 139</strain>
    </source>
</reference>
<gene>
    <name evidence="2" type="ORF">EMPG_14398</name>
</gene>
<evidence type="ECO:0008006" key="4">
    <source>
        <dbReference type="Google" id="ProtNLM"/>
    </source>
</evidence>
<keyword evidence="3" id="KW-1185">Reference proteome</keyword>
<dbReference type="Proteomes" id="UP000053573">
    <property type="component" value="Unassembled WGS sequence"/>
</dbReference>
<dbReference type="CDD" id="cd02440">
    <property type="entry name" value="AdoMet_MTases"/>
    <property type="match status" value="1"/>
</dbReference>
<evidence type="ECO:0000313" key="3">
    <source>
        <dbReference type="Proteomes" id="UP000053573"/>
    </source>
</evidence>
<comment type="caution">
    <text evidence="2">The sequence shown here is derived from an EMBL/GenBank/DDBJ whole genome shotgun (WGS) entry which is preliminary data.</text>
</comment>
<accession>A0A0H1BGQ2</accession>
<dbReference type="PANTHER" id="PTHR43591">
    <property type="entry name" value="METHYLTRANSFERASE"/>
    <property type="match status" value="1"/>
</dbReference>
<dbReference type="GO" id="GO:0008168">
    <property type="term" value="F:methyltransferase activity"/>
    <property type="evidence" value="ECO:0007669"/>
    <property type="project" value="TreeGrafter"/>
</dbReference>
<dbReference type="SUPFAM" id="SSF53335">
    <property type="entry name" value="S-adenosyl-L-methionine-dependent methyltransferases"/>
    <property type="match status" value="1"/>
</dbReference>
<dbReference type="STRING" id="2060906.A0A0H1BGQ2"/>
<evidence type="ECO:0000256" key="1">
    <source>
        <dbReference type="SAM" id="MobiDB-lite"/>
    </source>
</evidence>
<name>A0A0H1BGQ2_9EURO</name>
<dbReference type="Gene3D" id="3.40.50.150">
    <property type="entry name" value="Vaccinia Virus protein VP39"/>
    <property type="match status" value="1"/>
</dbReference>
<dbReference type="OrthoDB" id="2013972at2759"/>